<evidence type="ECO:0000256" key="1">
    <source>
        <dbReference type="SAM" id="MobiDB-lite"/>
    </source>
</evidence>
<evidence type="ECO:0000256" key="2">
    <source>
        <dbReference type="SAM" id="SignalP"/>
    </source>
</evidence>
<dbReference type="AlphaFoldDB" id="A0A9P4I8E8"/>
<evidence type="ECO:0000313" key="3">
    <source>
        <dbReference type="EMBL" id="KAF2094590.1"/>
    </source>
</evidence>
<feature type="chain" id="PRO_5040240641" evidence="2">
    <location>
        <begin position="18"/>
        <end position="275"/>
    </location>
</feature>
<proteinExistence type="predicted"/>
<dbReference type="OrthoDB" id="4850190at2759"/>
<feature type="compositionally biased region" description="Low complexity" evidence="1">
    <location>
        <begin position="136"/>
        <end position="151"/>
    </location>
</feature>
<accession>A0A9P4I8E8</accession>
<feature type="signal peptide" evidence="2">
    <location>
        <begin position="1"/>
        <end position="17"/>
    </location>
</feature>
<reference evidence="3" key="1">
    <citation type="journal article" date="2020" name="Stud. Mycol.">
        <title>101 Dothideomycetes genomes: a test case for predicting lifestyles and emergence of pathogens.</title>
        <authorList>
            <person name="Haridas S."/>
            <person name="Albert R."/>
            <person name="Binder M."/>
            <person name="Bloem J."/>
            <person name="Labutti K."/>
            <person name="Salamov A."/>
            <person name="Andreopoulos B."/>
            <person name="Baker S."/>
            <person name="Barry K."/>
            <person name="Bills G."/>
            <person name="Bluhm B."/>
            <person name="Cannon C."/>
            <person name="Castanera R."/>
            <person name="Culley D."/>
            <person name="Daum C."/>
            <person name="Ezra D."/>
            <person name="Gonzalez J."/>
            <person name="Henrissat B."/>
            <person name="Kuo A."/>
            <person name="Liang C."/>
            <person name="Lipzen A."/>
            <person name="Lutzoni F."/>
            <person name="Magnuson J."/>
            <person name="Mondo S."/>
            <person name="Nolan M."/>
            <person name="Ohm R."/>
            <person name="Pangilinan J."/>
            <person name="Park H.-J."/>
            <person name="Ramirez L."/>
            <person name="Alfaro M."/>
            <person name="Sun H."/>
            <person name="Tritt A."/>
            <person name="Yoshinaga Y."/>
            <person name="Zwiers L.-H."/>
            <person name="Turgeon B."/>
            <person name="Goodwin S."/>
            <person name="Spatafora J."/>
            <person name="Crous P."/>
            <person name="Grigoriev I."/>
        </authorList>
    </citation>
    <scope>NUCLEOTIDE SEQUENCE</scope>
    <source>
        <strain evidence="3">CBS 133067</strain>
    </source>
</reference>
<feature type="compositionally biased region" description="Gly residues" evidence="1">
    <location>
        <begin position="152"/>
        <end position="162"/>
    </location>
</feature>
<comment type="caution">
    <text evidence="3">The sequence shown here is derived from an EMBL/GenBank/DDBJ whole genome shotgun (WGS) entry which is preliminary data.</text>
</comment>
<name>A0A9P4I8E8_9PEZI</name>
<protein>
    <submittedName>
        <fullName evidence="3">Uncharacterized protein</fullName>
    </submittedName>
</protein>
<organism evidence="3 4">
    <name type="scientific">Rhizodiscina lignyota</name>
    <dbReference type="NCBI Taxonomy" id="1504668"/>
    <lineage>
        <taxon>Eukaryota</taxon>
        <taxon>Fungi</taxon>
        <taxon>Dikarya</taxon>
        <taxon>Ascomycota</taxon>
        <taxon>Pezizomycotina</taxon>
        <taxon>Dothideomycetes</taxon>
        <taxon>Pleosporomycetidae</taxon>
        <taxon>Aulographales</taxon>
        <taxon>Rhizodiscinaceae</taxon>
        <taxon>Rhizodiscina</taxon>
    </lineage>
</organism>
<sequence length="275" mass="26087">MRPLDLLLLILSSNAHAWELGEKRQASSVSDAQFSSAASQLISLYIPPSAASAIVSAASAASVSGEPASVIESALTGTATPTWLTAVPSAYQSNIQSLDSAISELRGQASAGSISGAPFMLSSINESGKTVLTTVTPLSTVPTPSGTSVEGGTSGSTSGSGSGSASATGSASGASTVSGSSTAAAGSTNVPSSTTTTTVSTSTSASGSASSSGSSVTSSPSSSTGTVSTITGRLSATTVSEPASSSSSSTGMACATNVPGMAVGVLGILGAVVAL</sequence>
<evidence type="ECO:0000313" key="4">
    <source>
        <dbReference type="Proteomes" id="UP000799772"/>
    </source>
</evidence>
<gene>
    <name evidence="3" type="ORF">NA57DRAFT_80390</name>
</gene>
<keyword evidence="4" id="KW-1185">Reference proteome</keyword>
<dbReference type="Proteomes" id="UP000799772">
    <property type="component" value="Unassembled WGS sequence"/>
</dbReference>
<dbReference type="EMBL" id="ML978134">
    <property type="protein sequence ID" value="KAF2094590.1"/>
    <property type="molecule type" value="Genomic_DNA"/>
</dbReference>
<feature type="region of interest" description="Disordered" evidence="1">
    <location>
        <begin position="136"/>
        <end position="251"/>
    </location>
</feature>
<keyword evidence="2" id="KW-0732">Signal</keyword>
<feature type="compositionally biased region" description="Low complexity" evidence="1">
    <location>
        <begin position="163"/>
        <end position="251"/>
    </location>
</feature>